<dbReference type="Proteomes" id="UP000694569">
    <property type="component" value="Unplaced"/>
</dbReference>
<reference evidence="2" key="2">
    <citation type="submission" date="2025-09" db="UniProtKB">
        <authorList>
            <consortium name="Ensembl"/>
        </authorList>
    </citation>
    <scope>IDENTIFICATION</scope>
</reference>
<dbReference type="Pfam" id="PF00078">
    <property type="entry name" value="RVT_1"/>
    <property type="match status" value="1"/>
</dbReference>
<dbReference type="GeneTree" id="ENSGT00940000154669"/>
<sequence>MYIDLQRFKRTLCLKKYFQKNPIERECTAGIYQHTELKEKSHFFPRSMISQEISTFEKMVTQDIEKIKGNNKRNNLTANEIKALRQLTEDKEIIVKPADKGGGTVILSTTYYEEEAYRILNDQTTYKKLKGDPTMEMKEKFDEFLDRGYALGVINNNEYKYMKISHPRRPVFYHLPKIHKNSTKPPGRTIVSGIDSMSSRLSEYIDLLLQPYVNKTASHLKDTLNILQDLEKTQWKEHYILVTSDVSALYSNIPHIEGITAVKNILERTNSLPPKQIDFILEGIHLILTNIYFWFNEDFYLQVKGNAMGTNFAPSFANLFMAEWEEPLIQKGGENIILYRRYIDDILLIWGGGEQSLEEFIKEMNGRNINIQLETQWSKEEVNFLHLTIYRAGYLNCEWIVVFCTGTQALHRDMQPVTVREDFPPSLFTFSSLAKEVV</sequence>
<dbReference type="Ensembl" id="ENSLLET00000015607.1">
    <property type="protein sequence ID" value="ENSLLEP00000015027.1"/>
    <property type="gene ID" value="ENSLLEG00000009575.1"/>
</dbReference>
<evidence type="ECO:0000259" key="1">
    <source>
        <dbReference type="PROSITE" id="PS50878"/>
    </source>
</evidence>
<dbReference type="AlphaFoldDB" id="A0A8C5MJ30"/>
<organism evidence="2 3">
    <name type="scientific">Leptobrachium leishanense</name>
    <name type="common">Leishan spiny toad</name>
    <dbReference type="NCBI Taxonomy" id="445787"/>
    <lineage>
        <taxon>Eukaryota</taxon>
        <taxon>Metazoa</taxon>
        <taxon>Chordata</taxon>
        <taxon>Craniata</taxon>
        <taxon>Vertebrata</taxon>
        <taxon>Euteleostomi</taxon>
        <taxon>Amphibia</taxon>
        <taxon>Batrachia</taxon>
        <taxon>Anura</taxon>
        <taxon>Pelobatoidea</taxon>
        <taxon>Megophryidae</taxon>
        <taxon>Leptobrachium</taxon>
    </lineage>
</organism>
<evidence type="ECO:0000313" key="3">
    <source>
        <dbReference type="Proteomes" id="UP000694569"/>
    </source>
</evidence>
<dbReference type="OrthoDB" id="8444640at2759"/>
<dbReference type="PROSITE" id="PS50878">
    <property type="entry name" value="RT_POL"/>
    <property type="match status" value="1"/>
</dbReference>
<accession>A0A8C5MJ30</accession>
<name>A0A8C5MJ30_9ANUR</name>
<evidence type="ECO:0000313" key="2">
    <source>
        <dbReference type="Ensembl" id="ENSLLEP00000015027.1"/>
    </source>
</evidence>
<keyword evidence="3" id="KW-1185">Reference proteome</keyword>
<reference evidence="2" key="1">
    <citation type="submission" date="2025-08" db="UniProtKB">
        <authorList>
            <consortium name="Ensembl"/>
        </authorList>
    </citation>
    <scope>IDENTIFICATION</scope>
</reference>
<proteinExistence type="predicted"/>
<protein>
    <recommendedName>
        <fullName evidence="1">Reverse transcriptase domain-containing protein</fullName>
    </recommendedName>
</protein>
<feature type="domain" description="Reverse transcriptase" evidence="1">
    <location>
        <begin position="156"/>
        <end position="396"/>
    </location>
</feature>
<dbReference type="PANTHER" id="PTHR21301:SF10">
    <property type="entry name" value="REVERSE TRANSCRIPTASE DOMAIN-CONTAINING PROTEIN"/>
    <property type="match status" value="1"/>
</dbReference>
<dbReference type="PANTHER" id="PTHR21301">
    <property type="entry name" value="REVERSE TRANSCRIPTASE"/>
    <property type="match status" value="1"/>
</dbReference>
<dbReference type="InterPro" id="IPR000477">
    <property type="entry name" value="RT_dom"/>
</dbReference>